<keyword evidence="3" id="KW-1185">Reference proteome</keyword>
<name>A0A9J6F6W4_HAELO</name>
<dbReference type="AlphaFoldDB" id="A0A9J6F6W4"/>
<dbReference type="Pfam" id="PF21787">
    <property type="entry name" value="TNP-like_RNaseH_N"/>
    <property type="match status" value="1"/>
</dbReference>
<reference evidence="2 3" key="1">
    <citation type="journal article" date="2020" name="Cell">
        <title>Large-Scale Comparative Analyses of Tick Genomes Elucidate Their Genetic Diversity and Vector Capacities.</title>
        <authorList>
            <consortium name="Tick Genome and Microbiome Consortium (TIGMIC)"/>
            <person name="Jia N."/>
            <person name="Wang J."/>
            <person name="Shi W."/>
            <person name="Du L."/>
            <person name="Sun Y."/>
            <person name="Zhan W."/>
            <person name="Jiang J.F."/>
            <person name="Wang Q."/>
            <person name="Zhang B."/>
            <person name="Ji P."/>
            <person name="Bell-Sakyi L."/>
            <person name="Cui X.M."/>
            <person name="Yuan T.T."/>
            <person name="Jiang B.G."/>
            <person name="Yang W.F."/>
            <person name="Lam T.T."/>
            <person name="Chang Q.C."/>
            <person name="Ding S.J."/>
            <person name="Wang X.J."/>
            <person name="Zhu J.G."/>
            <person name="Ruan X.D."/>
            <person name="Zhao L."/>
            <person name="Wei J.T."/>
            <person name="Ye R.Z."/>
            <person name="Que T.C."/>
            <person name="Du C.H."/>
            <person name="Zhou Y.H."/>
            <person name="Cheng J.X."/>
            <person name="Dai P.F."/>
            <person name="Guo W.B."/>
            <person name="Han X.H."/>
            <person name="Huang E.J."/>
            <person name="Li L.F."/>
            <person name="Wei W."/>
            <person name="Gao Y.C."/>
            <person name="Liu J.Z."/>
            <person name="Shao H.Z."/>
            <person name="Wang X."/>
            <person name="Wang C.C."/>
            <person name="Yang T.C."/>
            <person name="Huo Q.B."/>
            <person name="Li W."/>
            <person name="Chen H.Y."/>
            <person name="Chen S.E."/>
            <person name="Zhou L.G."/>
            <person name="Ni X.B."/>
            <person name="Tian J.H."/>
            <person name="Sheng Y."/>
            <person name="Liu T."/>
            <person name="Pan Y.S."/>
            <person name="Xia L.Y."/>
            <person name="Li J."/>
            <person name="Zhao F."/>
            <person name="Cao W.C."/>
        </authorList>
    </citation>
    <scope>NUCLEOTIDE SEQUENCE [LARGE SCALE GENOMIC DNA]</scope>
    <source>
        <strain evidence="2">HaeL-2018</strain>
    </source>
</reference>
<evidence type="ECO:0000313" key="3">
    <source>
        <dbReference type="Proteomes" id="UP000821853"/>
    </source>
</evidence>
<comment type="caution">
    <text evidence="2">The sequence shown here is derived from an EMBL/GenBank/DDBJ whole genome shotgun (WGS) entry which is preliminary data.</text>
</comment>
<dbReference type="InterPro" id="IPR048365">
    <property type="entry name" value="TNP-like_RNaseH_N"/>
</dbReference>
<dbReference type="Proteomes" id="UP000821853">
    <property type="component" value="Chromosome 1"/>
</dbReference>
<protein>
    <recommendedName>
        <fullName evidence="1">Transposable element P transposase-like RNase H domain-containing protein</fullName>
    </recommendedName>
</protein>
<dbReference type="VEuPathDB" id="VectorBase:HLOH_041197"/>
<sequence length="157" mass="16887">MAIRKHVELVGVKVVGYVDFGTGLDNDSLPEAANPCVSMVVGVNVRFKIPVAYFLIDSLTGAERAELAKQCIEKLASVKAEVISLTFGGALSNFTMARCLGAQLRVDCEQISTSFVNPADNAKNVYVILGACHMIKLIRNSLANVSYIVDAEGKHIK</sequence>
<gene>
    <name evidence="2" type="ORF">HPB48_013429</name>
</gene>
<evidence type="ECO:0000313" key="2">
    <source>
        <dbReference type="EMBL" id="KAH9360454.1"/>
    </source>
</evidence>
<accession>A0A9J6F6W4</accession>
<feature type="domain" description="Transposable element P transposase-like RNase H" evidence="1">
    <location>
        <begin position="1"/>
        <end position="101"/>
    </location>
</feature>
<organism evidence="2 3">
    <name type="scientific">Haemaphysalis longicornis</name>
    <name type="common">Bush tick</name>
    <dbReference type="NCBI Taxonomy" id="44386"/>
    <lineage>
        <taxon>Eukaryota</taxon>
        <taxon>Metazoa</taxon>
        <taxon>Ecdysozoa</taxon>
        <taxon>Arthropoda</taxon>
        <taxon>Chelicerata</taxon>
        <taxon>Arachnida</taxon>
        <taxon>Acari</taxon>
        <taxon>Parasitiformes</taxon>
        <taxon>Ixodida</taxon>
        <taxon>Ixodoidea</taxon>
        <taxon>Ixodidae</taxon>
        <taxon>Haemaphysalinae</taxon>
        <taxon>Haemaphysalis</taxon>
    </lineage>
</organism>
<proteinExistence type="predicted"/>
<evidence type="ECO:0000259" key="1">
    <source>
        <dbReference type="Pfam" id="PF21787"/>
    </source>
</evidence>
<dbReference type="OrthoDB" id="6489732at2759"/>
<dbReference type="EMBL" id="JABSTR010000001">
    <property type="protein sequence ID" value="KAH9360454.1"/>
    <property type="molecule type" value="Genomic_DNA"/>
</dbReference>
<dbReference type="OMA" id="DCEQIST"/>